<organism evidence="2 3">
    <name type="scientific">Phodopus roborovskii</name>
    <name type="common">Roborovski's desert hamster</name>
    <name type="synonym">Cricetulus roborovskii</name>
    <dbReference type="NCBI Taxonomy" id="109678"/>
    <lineage>
        <taxon>Eukaryota</taxon>
        <taxon>Metazoa</taxon>
        <taxon>Chordata</taxon>
        <taxon>Craniata</taxon>
        <taxon>Vertebrata</taxon>
        <taxon>Euteleostomi</taxon>
        <taxon>Mammalia</taxon>
        <taxon>Eutheria</taxon>
        <taxon>Euarchontoglires</taxon>
        <taxon>Glires</taxon>
        <taxon>Rodentia</taxon>
        <taxon>Myomorpha</taxon>
        <taxon>Muroidea</taxon>
        <taxon>Cricetidae</taxon>
        <taxon>Cricetinae</taxon>
        <taxon>Phodopus</taxon>
    </lineage>
</organism>
<dbReference type="AlphaFoldDB" id="A0AAV0AEN3"/>
<evidence type="ECO:0000313" key="2">
    <source>
        <dbReference type="EMBL" id="CAH7482258.1"/>
    </source>
</evidence>
<feature type="region of interest" description="Disordered" evidence="1">
    <location>
        <begin position="33"/>
        <end position="70"/>
    </location>
</feature>
<evidence type="ECO:0000256" key="1">
    <source>
        <dbReference type="SAM" id="MobiDB-lite"/>
    </source>
</evidence>
<dbReference type="Proteomes" id="UP001152836">
    <property type="component" value="Unassembled WGS sequence"/>
</dbReference>
<dbReference type="EMBL" id="CALSGD010001728">
    <property type="protein sequence ID" value="CAH7482258.1"/>
    <property type="molecule type" value="Genomic_DNA"/>
</dbReference>
<feature type="compositionally biased region" description="Acidic residues" evidence="1">
    <location>
        <begin position="57"/>
        <end position="70"/>
    </location>
</feature>
<keyword evidence="3" id="KW-1185">Reference proteome</keyword>
<proteinExistence type="predicted"/>
<evidence type="ECO:0000313" key="3">
    <source>
        <dbReference type="Proteomes" id="UP001152836"/>
    </source>
</evidence>
<protein>
    <submittedName>
        <fullName evidence="2">AABR07012635.1 protein</fullName>
    </submittedName>
</protein>
<feature type="compositionally biased region" description="Basic and acidic residues" evidence="1">
    <location>
        <begin position="43"/>
        <end position="56"/>
    </location>
</feature>
<reference evidence="2" key="1">
    <citation type="submission" date="2022-06" db="EMBL/GenBank/DDBJ databases">
        <authorList>
            <person name="Andreotti S."/>
            <person name="Wyler E."/>
        </authorList>
    </citation>
    <scope>NUCLEOTIDE SEQUENCE</scope>
</reference>
<accession>A0AAV0AEN3</accession>
<sequence length="70" mass="8205">MLQFTDPERLSNKEGPSCDTWISLERENRTDFLSQPMTGPKQDPCHKRETHVRGCLEDQEPESDWLTDLE</sequence>
<gene>
    <name evidence="2" type="primary">AABR07012635.1</name>
    <name evidence="2" type="ORF">PHOROB_LOCUS17797</name>
</gene>
<name>A0AAV0AEN3_PHORO</name>
<comment type="caution">
    <text evidence="2">The sequence shown here is derived from an EMBL/GenBank/DDBJ whole genome shotgun (WGS) entry which is preliminary data.</text>
</comment>